<evidence type="ECO:0000259" key="5">
    <source>
        <dbReference type="Pfam" id="PF02120"/>
    </source>
</evidence>
<feature type="compositionally biased region" description="Gly residues" evidence="4">
    <location>
        <begin position="379"/>
        <end position="390"/>
    </location>
</feature>
<keyword evidence="6" id="KW-0969">Cilium</keyword>
<keyword evidence="3" id="KW-1005">Bacterial flagellum biogenesis</keyword>
<dbReference type="GO" id="GO:0044780">
    <property type="term" value="P:bacterial-type flagellum assembly"/>
    <property type="evidence" value="ECO:0007669"/>
    <property type="project" value="InterPro"/>
</dbReference>
<feature type="compositionally biased region" description="Basic and acidic residues" evidence="4">
    <location>
        <begin position="44"/>
        <end position="72"/>
    </location>
</feature>
<dbReference type="AlphaFoldDB" id="A0A6I4KV56"/>
<keyword evidence="7" id="KW-1185">Reference proteome</keyword>
<keyword evidence="6" id="KW-0966">Cell projection</keyword>
<evidence type="ECO:0000313" key="7">
    <source>
        <dbReference type="Proteomes" id="UP000429555"/>
    </source>
</evidence>
<protein>
    <submittedName>
        <fullName evidence="6">Flagellar hook-length control protein FliK</fullName>
    </submittedName>
</protein>
<name>A0A6I4KV56_9PSED</name>
<comment type="similarity">
    <text evidence="2">Belongs to the FliK family.</text>
</comment>
<dbReference type="Pfam" id="PF02120">
    <property type="entry name" value="Flg_hook"/>
    <property type="match status" value="1"/>
</dbReference>
<gene>
    <name evidence="6" type="ORF">GJV18_13115</name>
</gene>
<dbReference type="PANTHER" id="PTHR37533">
    <property type="entry name" value="FLAGELLAR HOOK-LENGTH CONTROL PROTEIN"/>
    <property type="match status" value="1"/>
</dbReference>
<dbReference type="InterPro" id="IPR038610">
    <property type="entry name" value="FliK-like_C_sf"/>
</dbReference>
<feature type="compositionally biased region" description="Basic and acidic residues" evidence="4">
    <location>
        <begin position="24"/>
        <end position="36"/>
    </location>
</feature>
<reference evidence="6 7" key="1">
    <citation type="submission" date="2019-11" db="EMBL/GenBank/DDBJ databases">
        <title>Pseudomonas flavidum sp. nov., isolated from Baiyang Lake.</title>
        <authorList>
            <person name="Zhao Y."/>
        </authorList>
    </citation>
    <scope>NUCLEOTIDE SEQUENCE [LARGE SCALE GENOMIC DNA]</scope>
    <source>
        <strain evidence="7">R-22-3 w-18</strain>
    </source>
</reference>
<dbReference type="Proteomes" id="UP000429555">
    <property type="component" value="Unassembled WGS sequence"/>
</dbReference>
<dbReference type="InterPro" id="IPR021136">
    <property type="entry name" value="Flagellar_hook_control-like_C"/>
</dbReference>
<dbReference type="RefSeq" id="WP_160346312.1">
    <property type="nucleotide sequence ID" value="NZ_WKJZ01000002.1"/>
</dbReference>
<accession>A0A6I4KV56</accession>
<organism evidence="6 7">
    <name type="scientific">Pseudomonas xionganensis</name>
    <dbReference type="NCBI Taxonomy" id="2654845"/>
    <lineage>
        <taxon>Bacteria</taxon>
        <taxon>Pseudomonadati</taxon>
        <taxon>Pseudomonadota</taxon>
        <taxon>Gammaproteobacteria</taxon>
        <taxon>Pseudomonadales</taxon>
        <taxon>Pseudomonadaceae</taxon>
        <taxon>Pseudomonas</taxon>
    </lineage>
</organism>
<keyword evidence="6" id="KW-0282">Flagellum</keyword>
<dbReference type="CDD" id="cd17470">
    <property type="entry name" value="T3SS_Flik_C"/>
    <property type="match status" value="1"/>
</dbReference>
<dbReference type="PANTHER" id="PTHR37533:SF2">
    <property type="entry name" value="FLAGELLAR HOOK-LENGTH CONTROL PROTEIN"/>
    <property type="match status" value="1"/>
</dbReference>
<feature type="compositionally biased region" description="Low complexity" evidence="4">
    <location>
        <begin position="11"/>
        <end position="23"/>
    </location>
</feature>
<evidence type="ECO:0000256" key="2">
    <source>
        <dbReference type="ARBA" id="ARBA00009149"/>
    </source>
</evidence>
<dbReference type="InterPro" id="IPR052563">
    <property type="entry name" value="FliK"/>
</dbReference>
<proteinExistence type="inferred from homology"/>
<feature type="region of interest" description="Disordered" evidence="4">
    <location>
        <begin position="374"/>
        <end position="393"/>
    </location>
</feature>
<feature type="domain" description="Flagellar hook-length control protein-like C-terminal" evidence="5">
    <location>
        <begin position="295"/>
        <end position="373"/>
    </location>
</feature>
<dbReference type="PRINTS" id="PR01007">
    <property type="entry name" value="FLGHOOKFLIK"/>
</dbReference>
<evidence type="ECO:0000313" key="6">
    <source>
        <dbReference type="EMBL" id="MVW76255.1"/>
    </source>
</evidence>
<dbReference type="GO" id="GO:0009424">
    <property type="term" value="C:bacterial-type flagellum hook"/>
    <property type="evidence" value="ECO:0007669"/>
    <property type="project" value="InterPro"/>
</dbReference>
<sequence>MSVAPDMLLRPAPEIKSKAAPSKAPEKPAEPSRNKASEFSQVYARERQSKAAERSDNQTKGARDERDSKAGEVSEPTDNAAAQPVVADGGNALPESPPAEAGGLDPLLLLGMTGELPPAAEETEASLLGDTPEQDAAPLVEQAPTSLISSGPASMTEASFDPEVDAINQLPGVRMALALGAHDKQPAEQASPVAHAVKAAQSAGEGFAASFAGKGDLQAEAGETDFAELQLSKLNVRALEVVKEGSADTAPENFVSKLNSLSQAIAQQHAQVRSAPLLGQPVAMNQGGWSEAVVDRVMLMSSQNLKSAEIQLDPAELGRLEVRINVNQEQTQVTFASPNANVRDALEAQMHRLREMMGQQGMNLLDVNVSDQSLSRGWQGQGDGSGGGRAGAEVAGLADGEPVGTLIDGAQAGVSSARGLVDYYA</sequence>
<comment type="function">
    <text evidence="1">Controls the length of the flagellar hook.</text>
</comment>
<evidence type="ECO:0000256" key="1">
    <source>
        <dbReference type="ARBA" id="ARBA00003944"/>
    </source>
</evidence>
<comment type="caution">
    <text evidence="6">The sequence shown here is derived from an EMBL/GenBank/DDBJ whole genome shotgun (WGS) entry which is preliminary data.</text>
</comment>
<dbReference type="Gene3D" id="3.30.750.140">
    <property type="match status" value="1"/>
</dbReference>
<dbReference type="EMBL" id="WKJZ01000002">
    <property type="protein sequence ID" value="MVW76255.1"/>
    <property type="molecule type" value="Genomic_DNA"/>
</dbReference>
<dbReference type="InterPro" id="IPR001635">
    <property type="entry name" value="Flag_hook_Flik"/>
</dbReference>
<feature type="region of interest" description="Disordered" evidence="4">
    <location>
        <begin position="1"/>
        <end position="104"/>
    </location>
</feature>
<evidence type="ECO:0000256" key="3">
    <source>
        <dbReference type="ARBA" id="ARBA00022795"/>
    </source>
</evidence>
<evidence type="ECO:0000256" key="4">
    <source>
        <dbReference type="SAM" id="MobiDB-lite"/>
    </source>
</evidence>